<keyword evidence="7" id="KW-1185">Reference proteome</keyword>
<comment type="catalytic activity">
    <reaction evidence="4">
        <text>L-glutaminyl-[ribosomal protein uL3] + S-adenosyl-L-methionine = N(5)-methyl-L-glutaminyl-[ribosomal protein uL3] + S-adenosyl-L-homocysteine + H(+)</text>
        <dbReference type="Rhea" id="RHEA:45020"/>
        <dbReference type="Rhea" id="RHEA-COMP:11063"/>
        <dbReference type="Rhea" id="RHEA-COMP:11064"/>
        <dbReference type="ChEBI" id="CHEBI:15378"/>
        <dbReference type="ChEBI" id="CHEBI:30011"/>
        <dbReference type="ChEBI" id="CHEBI:57856"/>
        <dbReference type="ChEBI" id="CHEBI:59789"/>
        <dbReference type="ChEBI" id="CHEBI:61891"/>
        <dbReference type="EC" id="2.1.1.298"/>
    </reaction>
</comment>
<dbReference type="InterPro" id="IPR002052">
    <property type="entry name" value="DNA_methylase_N6_adenine_CS"/>
</dbReference>
<evidence type="ECO:0000256" key="4">
    <source>
        <dbReference type="HAMAP-Rule" id="MF_02125"/>
    </source>
</evidence>
<evidence type="ECO:0000313" key="6">
    <source>
        <dbReference type="EMBL" id="MCA6063296.1"/>
    </source>
</evidence>
<accession>A0ABS7ZNK5</accession>
<dbReference type="InterPro" id="IPR017127">
    <property type="entry name" value="Ribosome_uL3_MTase"/>
</dbReference>
<evidence type="ECO:0000313" key="7">
    <source>
        <dbReference type="Proteomes" id="UP000714380"/>
    </source>
</evidence>
<dbReference type="PIRSF" id="PIRSF037167">
    <property type="entry name" value="Mtase_YfcB_prd"/>
    <property type="match status" value="1"/>
</dbReference>
<dbReference type="InterPro" id="IPR029063">
    <property type="entry name" value="SAM-dependent_MTases_sf"/>
</dbReference>
<dbReference type="NCBIfam" id="TIGR03533">
    <property type="entry name" value="L3_gln_methyl"/>
    <property type="match status" value="1"/>
</dbReference>
<dbReference type="Proteomes" id="UP000714380">
    <property type="component" value="Unassembled WGS sequence"/>
</dbReference>
<keyword evidence="6" id="KW-0687">Ribonucleoprotein</keyword>
<proteinExistence type="inferred from homology"/>
<organism evidence="6 7">
    <name type="scientific">Thalassolituus marinus</name>
    <dbReference type="NCBI Taxonomy" id="671053"/>
    <lineage>
        <taxon>Bacteria</taxon>
        <taxon>Pseudomonadati</taxon>
        <taxon>Pseudomonadota</taxon>
        <taxon>Gammaproteobacteria</taxon>
        <taxon>Oceanospirillales</taxon>
        <taxon>Oceanospirillaceae</taxon>
        <taxon>Thalassolituus</taxon>
    </lineage>
</organism>
<dbReference type="GO" id="GO:0005840">
    <property type="term" value="C:ribosome"/>
    <property type="evidence" value="ECO:0007669"/>
    <property type="project" value="UniProtKB-KW"/>
</dbReference>
<evidence type="ECO:0000256" key="3">
    <source>
        <dbReference type="ARBA" id="ARBA00022691"/>
    </source>
</evidence>
<dbReference type="Gene3D" id="1.10.8.10">
    <property type="entry name" value="DNA helicase RuvA subunit, C-terminal domain"/>
    <property type="match status" value="1"/>
</dbReference>
<comment type="function">
    <text evidence="4">Methylates ribosomal protein uL3 on a specific glutamine residue.</text>
</comment>
<dbReference type="GO" id="GO:0008168">
    <property type="term" value="F:methyltransferase activity"/>
    <property type="evidence" value="ECO:0007669"/>
    <property type="project" value="UniProtKB-KW"/>
</dbReference>
<evidence type="ECO:0000259" key="5">
    <source>
        <dbReference type="Pfam" id="PF05175"/>
    </source>
</evidence>
<dbReference type="PROSITE" id="PS00092">
    <property type="entry name" value="N6_MTASE"/>
    <property type="match status" value="1"/>
</dbReference>
<dbReference type="GO" id="GO:0032259">
    <property type="term" value="P:methylation"/>
    <property type="evidence" value="ECO:0007669"/>
    <property type="project" value="UniProtKB-KW"/>
</dbReference>
<feature type="domain" description="Methyltransferase small" evidence="5">
    <location>
        <begin position="141"/>
        <end position="222"/>
    </location>
</feature>
<keyword evidence="6" id="KW-0689">Ribosomal protein</keyword>
<dbReference type="EC" id="2.1.1.298" evidence="4"/>
<reference evidence="6 7" key="1">
    <citation type="submission" date="2020-12" db="EMBL/GenBank/DDBJ databases">
        <title>Novel Thalassolituus-related marine hydrocarbonoclastic bacteria mediated algae-derived hydrocarbons mineralization in twilight zone of the northern South China Sea.</title>
        <authorList>
            <person name="Dong C."/>
        </authorList>
    </citation>
    <scope>NUCLEOTIDE SEQUENCE [LARGE SCALE GENOMIC DNA]</scope>
    <source>
        <strain evidence="6 7">IMCC1826</strain>
    </source>
</reference>
<protein>
    <recommendedName>
        <fullName evidence="4">Ribosomal protein uL3 glutamine methyltransferase</fullName>
        <shortName evidence="4">uL3 MTase</shortName>
        <ecNumber evidence="4">2.1.1.298</ecNumber>
    </recommendedName>
    <alternativeName>
        <fullName evidence="4">N5-glutamine methyltransferase PrmB</fullName>
    </alternativeName>
</protein>
<name>A0ABS7ZNK5_9GAMM</name>
<dbReference type="EMBL" id="JAEDAH010000032">
    <property type="protein sequence ID" value="MCA6063296.1"/>
    <property type="molecule type" value="Genomic_DNA"/>
</dbReference>
<comment type="caution">
    <text evidence="6">The sequence shown here is derived from an EMBL/GenBank/DDBJ whole genome shotgun (WGS) entry which is preliminary data.</text>
</comment>
<dbReference type="RefSeq" id="WP_225673162.1">
    <property type="nucleotide sequence ID" value="NZ_JAEDAH010000032.1"/>
</dbReference>
<dbReference type="NCBIfam" id="TIGR00536">
    <property type="entry name" value="hemK_fam"/>
    <property type="match status" value="1"/>
</dbReference>
<dbReference type="InterPro" id="IPR007848">
    <property type="entry name" value="Small_mtfrase_dom"/>
</dbReference>
<dbReference type="SUPFAM" id="SSF53335">
    <property type="entry name" value="S-adenosyl-L-methionine-dependent methyltransferases"/>
    <property type="match status" value="1"/>
</dbReference>
<dbReference type="InterPro" id="IPR004556">
    <property type="entry name" value="HemK-like"/>
</dbReference>
<dbReference type="PANTHER" id="PTHR47806:SF1">
    <property type="entry name" value="RIBOSOMAL PROTEIN UL3 GLUTAMINE METHYLTRANSFERASE"/>
    <property type="match status" value="1"/>
</dbReference>
<comment type="similarity">
    <text evidence="4">Belongs to the protein N5-glutamine methyltransferase family. PrmB subfamily.</text>
</comment>
<dbReference type="Gene3D" id="3.40.50.150">
    <property type="entry name" value="Vaccinia Virus protein VP39"/>
    <property type="match status" value="1"/>
</dbReference>
<sequence length="312" mass="34747">MTDLSAQATEAAEQLRTIGDLIRWSVSRMNETGVYLGHGTDNPWDEALQLVTHALNLPWNIAPEWHSASLTRSEREAVIELVMTRITERVPAPYLTGVGWFCGLPFVVDERVLIPRSPIGQMIEQKFAPWWQGKREQNLPAPERILDLCTGSGCIGIACAEQFPQAEVELLDLSFEALEVADENIQRHMLQDRVVALQSDLFASASGRYDLIVSNPPYVDADDMSCLPDEYHHEPEMALAAGDDGLDLVRIMLAEARNYLTDDGLLVVEVGNSWPALAEAYPQLPFVWPEFKRGGHGVFVLQARDLDALALN</sequence>
<evidence type="ECO:0000256" key="2">
    <source>
        <dbReference type="ARBA" id="ARBA00022679"/>
    </source>
</evidence>
<dbReference type="CDD" id="cd02440">
    <property type="entry name" value="AdoMet_MTases"/>
    <property type="match status" value="1"/>
</dbReference>
<keyword evidence="1 4" id="KW-0489">Methyltransferase</keyword>
<dbReference type="PANTHER" id="PTHR47806">
    <property type="entry name" value="50S RIBOSOMAL PROTEIN L3 GLUTAMINE METHYLTRANSFERASE"/>
    <property type="match status" value="1"/>
</dbReference>
<gene>
    <name evidence="4 6" type="primary">prmB</name>
    <name evidence="6" type="ORF">I9W95_06715</name>
</gene>
<keyword evidence="2 4" id="KW-0808">Transferase</keyword>
<dbReference type="HAMAP" id="MF_02125">
    <property type="entry name" value="L3_methyltr_PrmB"/>
    <property type="match status" value="1"/>
</dbReference>
<evidence type="ECO:0000256" key="1">
    <source>
        <dbReference type="ARBA" id="ARBA00022603"/>
    </source>
</evidence>
<dbReference type="Pfam" id="PF05175">
    <property type="entry name" value="MTS"/>
    <property type="match status" value="1"/>
</dbReference>
<keyword evidence="3 4" id="KW-0949">S-adenosyl-L-methionine</keyword>